<feature type="region of interest" description="Disordered" evidence="1">
    <location>
        <begin position="13"/>
        <end position="68"/>
    </location>
</feature>
<evidence type="ECO:0000313" key="3">
    <source>
        <dbReference type="Proteomes" id="UP000322245"/>
    </source>
</evidence>
<proteinExistence type="predicted"/>
<protein>
    <submittedName>
        <fullName evidence="2">Uncharacterized protein</fullName>
    </submittedName>
</protein>
<organism evidence="2 3">
    <name type="scientific">Cryptococcus floricola</name>
    <dbReference type="NCBI Taxonomy" id="2591691"/>
    <lineage>
        <taxon>Eukaryota</taxon>
        <taxon>Fungi</taxon>
        <taxon>Dikarya</taxon>
        <taxon>Basidiomycota</taxon>
        <taxon>Agaricomycotina</taxon>
        <taxon>Tremellomycetes</taxon>
        <taxon>Tremellales</taxon>
        <taxon>Cryptococcaceae</taxon>
        <taxon>Cryptococcus</taxon>
    </lineage>
</organism>
<evidence type="ECO:0000256" key="1">
    <source>
        <dbReference type="SAM" id="MobiDB-lite"/>
    </source>
</evidence>
<sequence length="210" mass="22934">MATLETYQIWSSSNTLSEGSNYDESTLAPGGSMKRTPFPVRQFPTTASTADTTATEPTPTAAAGDDQASKRGDSIKAYICTSQYIDGVTKNIVRTSFTSRPAPRSPVGPPSNIQFPLSETEKDAMTRANELYGFLQETLKSTSTEWAKECHAKGCICPLDRKEIEVFEDKVRKGEGRYADIGLGSVTAVGDCHCERIDDEDADWTLVERS</sequence>
<feature type="compositionally biased region" description="Low complexity" evidence="1">
    <location>
        <begin position="44"/>
        <end position="63"/>
    </location>
</feature>
<dbReference type="AlphaFoldDB" id="A0A5D3B174"/>
<dbReference type="EMBL" id="NIDF01000019">
    <property type="protein sequence ID" value="TYJ56848.1"/>
    <property type="molecule type" value="Genomic_DNA"/>
</dbReference>
<evidence type="ECO:0000313" key="2">
    <source>
        <dbReference type="EMBL" id="TYJ56848.1"/>
    </source>
</evidence>
<name>A0A5D3B174_9TREE</name>
<accession>A0A5D3B174</accession>
<keyword evidence="3" id="KW-1185">Reference proteome</keyword>
<comment type="caution">
    <text evidence="2">The sequence shown here is derived from an EMBL/GenBank/DDBJ whole genome shotgun (WGS) entry which is preliminary data.</text>
</comment>
<dbReference type="Proteomes" id="UP000322245">
    <property type="component" value="Unassembled WGS sequence"/>
</dbReference>
<feature type="compositionally biased region" description="Polar residues" evidence="1">
    <location>
        <begin position="13"/>
        <end position="24"/>
    </location>
</feature>
<gene>
    <name evidence="2" type="ORF">B9479_002459</name>
</gene>
<reference evidence="2 3" key="1">
    <citation type="submission" date="2017-05" db="EMBL/GenBank/DDBJ databases">
        <title>The Genome Sequence of Tsuchiyaea wingfieldii DSM 27421.</title>
        <authorList>
            <person name="Cuomo C."/>
            <person name="Passer A."/>
            <person name="Billmyre B."/>
            <person name="Heitman J."/>
        </authorList>
    </citation>
    <scope>NUCLEOTIDE SEQUENCE [LARGE SCALE GENOMIC DNA]</scope>
    <source>
        <strain evidence="2 3">DSM 27421</strain>
    </source>
</reference>